<protein>
    <submittedName>
        <fullName evidence="2">Uncharacterized protein</fullName>
    </submittedName>
</protein>
<keyword evidence="1" id="KW-0472">Membrane</keyword>
<name>A0ABY6A9Y3_9GAMM</name>
<feature type="transmembrane region" description="Helical" evidence="1">
    <location>
        <begin position="122"/>
        <end position="143"/>
    </location>
</feature>
<keyword evidence="3" id="KW-1185">Reference proteome</keyword>
<accession>A0ABY6A9Y3</accession>
<organism evidence="2 3">
    <name type="scientific">Thalassolituus hydrocarboniclasticus</name>
    <dbReference type="NCBI Taxonomy" id="2742796"/>
    <lineage>
        <taxon>Bacteria</taxon>
        <taxon>Pseudomonadati</taxon>
        <taxon>Pseudomonadota</taxon>
        <taxon>Gammaproteobacteria</taxon>
        <taxon>Oceanospirillales</taxon>
        <taxon>Oceanospirillaceae</taxon>
        <taxon>Thalassolituus</taxon>
    </lineage>
</organism>
<keyword evidence="1" id="KW-0812">Transmembrane</keyword>
<proteinExistence type="predicted"/>
<evidence type="ECO:0000313" key="3">
    <source>
        <dbReference type="Proteomes" id="UP001065322"/>
    </source>
</evidence>
<evidence type="ECO:0000313" key="2">
    <source>
        <dbReference type="EMBL" id="UXD87209.1"/>
    </source>
</evidence>
<sequence>MKTETIKNITTALLLGAVGSGIWSLAGEPAFKWCVDAFISIAQILNAGYYDLLHINIGKGLHEESGIFFRLLFSYVLASAVLVLPFLAHKTYKRAASIKDRKKKEEEDIDKSIFSVQKKSRLIFIFTIIYAVIAFPIMISRIITQEYNNEAVVFIERSIEILSPELTSSEIIRLRADYRAISNAESFYSVFDNMQKIASKKNIELPSFDVAR</sequence>
<evidence type="ECO:0000256" key="1">
    <source>
        <dbReference type="SAM" id="Phobius"/>
    </source>
</evidence>
<feature type="transmembrane region" description="Helical" evidence="1">
    <location>
        <begin position="67"/>
        <end position="88"/>
    </location>
</feature>
<dbReference type="RefSeq" id="WP_260999132.1">
    <property type="nucleotide sequence ID" value="NZ_CP054475.1"/>
</dbReference>
<dbReference type="EMBL" id="CP054475">
    <property type="protein sequence ID" value="UXD87209.1"/>
    <property type="molecule type" value="Genomic_DNA"/>
</dbReference>
<dbReference type="Proteomes" id="UP001065322">
    <property type="component" value="Chromosome"/>
</dbReference>
<keyword evidence="1" id="KW-1133">Transmembrane helix</keyword>
<gene>
    <name evidence="2" type="ORF">HUF19_07105</name>
</gene>
<reference evidence="3" key="1">
    <citation type="submission" date="2020-06" db="EMBL/GenBank/DDBJ databases">
        <title>Thalassolituus marinus alknpb1M-1, a hydrocarbon-degrading bacterium isolated from the deep-sea overlying water using an in-situ strategy from the South China Sea basin.</title>
        <authorList>
            <person name="Dong C."/>
            <person name="Chen Y."/>
            <person name="Shao Z."/>
        </authorList>
    </citation>
    <scope>NUCLEOTIDE SEQUENCE [LARGE SCALE GENOMIC DNA]</scope>
    <source>
        <strain evidence="3">alknpb1M-1</strain>
    </source>
</reference>